<feature type="region of interest" description="Disordered" evidence="1">
    <location>
        <begin position="76"/>
        <end position="97"/>
    </location>
</feature>
<comment type="caution">
    <text evidence="2">The sequence shown here is derived from an EMBL/GenBank/DDBJ whole genome shotgun (WGS) entry which is preliminary data.</text>
</comment>
<dbReference type="Proteomes" id="UP001527866">
    <property type="component" value="Unassembled WGS sequence"/>
</dbReference>
<reference evidence="2 3" key="1">
    <citation type="submission" date="2023-01" db="EMBL/GenBank/DDBJ databases">
        <title>Draft genome sequence of Nocardiopsis sp. RSe5-2 isolated from halophytes.</title>
        <authorList>
            <person name="Duangmal K."/>
            <person name="Chantavorakit T."/>
        </authorList>
    </citation>
    <scope>NUCLEOTIDE SEQUENCE [LARGE SCALE GENOMIC DNA]</scope>
    <source>
        <strain evidence="2 3">RSe5-2</strain>
    </source>
</reference>
<name>A0ABT4U1F6_9ACTN</name>
<gene>
    <name evidence="2" type="ORF">O4J56_09140</name>
</gene>
<keyword evidence="3" id="KW-1185">Reference proteome</keyword>
<evidence type="ECO:0000313" key="2">
    <source>
        <dbReference type="EMBL" id="MDA2810797.1"/>
    </source>
</evidence>
<organism evidence="2 3">
    <name type="scientific">Nocardiopsis endophytica</name>
    <dbReference type="NCBI Taxonomy" id="3018445"/>
    <lineage>
        <taxon>Bacteria</taxon>
        <taxon>Bacillati</taxon>
        <taxon>Actinomycetota</taxon>
        <taxon>Actinomycetes</taxon>
        <taxon>Streptosporangiales</taxon>
        <taxon>Nocardiopsidaceae</taxon>
        <taxon>Nocardiopsis</taxon>
    </lineage>
</organism>
<proteinExistence type="predicted"/>
<evidence type="ECO:0000256" key="1">
    <source>
        <dbReference type="SAM" id="MobiDB-lite"/>
    </source>
</evidence>
<evidence type="ECO:0000313" key="3">
    <source>
        <dbReference type="Proteomes" id="UP001527866"/>
    </source>
</evidence>
<sequence length="97" mass="10838">MDDSSQDPRRSLQGRIGALESWARTADRAARTRRARAASPGSVDYWIARVDPAITGEEQRRKAGEAAHRAYMLRLARASADTRSRRRRAPSSNDDAE</sequence>
<accession>A0ABT4U1F6</accession>
<protein>
    <submittedName>
        <fullName evidence="2">Uncharacterized protein</fullName>
    </submittedName>
</protein>
<dbReference type="RefSeq" id="WP_270685130.1">
    <property type="nucleotide sequence ID" value="NZ_JAQFWQ010000019.1"/>
</dbReference>
<dbReference type="EMBL" id="JAQFWQ010000019">
    <property type="protein sequence ID" value="MDA2810797.1"/>
    <property type="molecule type" value="Genomic_DNA"/>
</dbReference>